<dbReference type="AlphaFoldDB" id="A0AAD6SG22"/>
<dbReference type="Proteomes" id="UP001218188">
    <property type="component" value="Unassembled WGS sequence"/>
</dbReference>
<sequence length="121" mass="12615">MGGTTAQGKSAGHGTSHGPAAGGEKIWSVVPTATPATPLDQKGFISGIWAPFGLPKGLLQSLHPGLSACEVGATSEPIKFVLSAYWAACRSVLVWAFAYWAAHKSALVRAFGGRLGWYWAC</sequence>
<keyword evidence="3" id="KW-1185">Reference proteome</keyword>
<protein>
    <submittedName>
        <fullName evidence="2">Uncharacterized protein</fullName>
    </submittedName>
</protein>
<feature type="region of interest" description="Disordered" evidence="1">
    <location>
        <begin position="1"/>
        <end position="23"/>
    </location>
</feature>
<reference evidence="2" key="1">
    <citation type="submission" date="2023-03" db="EMBL/GenBank/DDBJ databases">
        <title>Massive genome expansion in bonnet fungi (Mycena s.s.) driven by repeated elements and novel gene families across ecological guilds.</title>
        <authorList>
            <consortium name="Lawrence Berkeley National Laboratory"/>
            <person name="Harder C.B."/>
            <person name="Miyauchi S."/>
            <person name="Viragh M."/>
            <person name="Kuo A."/>
            <person name="Thoen E."/>
            <person name="Andreopoulos B."/>
            <person name="Lu D."/>
            <person name="Skrede I."/>
            <person name="Drula E."/>
            <person name="Henrissat B."/>
            <person name="Morin E."/>
            <person name="Kohler A."/>
            <person name="Barry K."/>
            <person name="LaButti K."/>
            <person name="Morin E."/>
            <person name="Salamov A."/>
            <person name="Lipzen A."/>
            <person name="Mereny Z."/>
            <person name="Hegedus B."/>
            <person name="Baldrian P."/>
            <person name="Stursova M."/>
            <person name="Weitz H."/>
            <person name="Taylor A."/>
            <person name="Grigoriev I.V."/>
            <person name="Nagy L.G."/>
            <person name="Martin F."/>
            <person name="Kauserud H."/>
        </authorList>
    </citation>
    <scope>NUCLEOTIDE SEQUENCE</scope>
    <source>
        <strain evidence="2">CBHHK200</strain>
    </source>
</reference>
<evidence type="ECO:0000313" key="3">
    <source>
        <dbReference type="Proteomes" id="UP001218188"/>
    </source>
</evidence>
<evidence type="ECO:0000313" key="2">
    <source>
        <dbReference type="EMBL" id="KAJ7027289.1"/>
    </source>
</evidence>
<gene>
    <name evidence="2" type="ORF">C8F04DRAFT_1189721</name>
</gene>
<comment type="caution">
    <text evidence="2">The sequence shown here is derived from an EMBL/GenBank/DDBJ whole genome shotgun (WGS) entry which is preliminary data.</text>
</comment>
<proteinExistence type="predicted"/>
<dbReference type="EMBL" id="JARJCM010000126">
    <property type="protein sequence ID" value="KAJ7027289.1"/>
    <property type="molecule type" value="Genomic_DNA"/>
</dbReference>
<organism evidence="2 3">
    <name type="scientific">Mycena alexandri</name>
    <dbReference type="NCBI Taxonomy" id="1745969"/>
    <lineage>
        <taxon>Eukaryota</taxon>
        <taxon>Fungi</taxon>
        <taxon>Dikarya</taxon>
        <taxon>Basidiomycota</taxon>
        <taxon>Agaricomycotina</taxon>
        <taxon>Agaricomycetes</taxon>
        <taxon>Agaricomycetidae</taxon>
        <taxon>Agaricales</taxon>
        <taxon>Marasmiineae</taxon>
        <taxon>Mycenaceae</taxon>
        <taxon>Mycena</taxon>
    </lineage>
</organism>
<accession>A0AAD6SG22</accession>
<evidence type="ECO:0000256" key="1">
    <source>
        <dbReference type="SAM" id="MobiDB-lite"/>
    </source>
</evidence>
<name>A0AAD6SG22_9AGAR</name>